<reference evidence="4" key="1">
    <citation type="submission" date="2020-11" db="EMBL/GenBank/DDBJ databases">
        <title>Gallus gallus (Chicken) genome, bGalGal1, GRCg7b, maternal haplotype autosomes + Z &amp; W.</title>
        <authorList>
            <person name="Warren W."/>
            <person name="Formenti G."/>
            <person name="Fedrigo O."/>
            <person name="Haase B."/>
            <person name="Mountcastle J."/>
            <person name="Balacco J."/>
            <person name="Tracey A."/>
            <person name="Schneider V."/>
            <person name="Okimoto R."/>
            <person name="Cheng H."/>
            <person name="Hawken R."/>
            <person name="Howe K."/>
            <person name="Jarvis E.D."/>
        </authorList>
    </citation>
    <scope>NUCLEOTIDE SEQUENCE [LARGE SCALE GENOMIC DNA]</scope>
    <source>
        <strain evidence="4">Broiler</strain>
    </source>
</reference>
<keyword evidence="3" id="KW-0472">Membrane</keyword>
<dbReference type="GO" id="GO:0050819">
    <property type="term" value="P:negative regulation of coagulation"/>
    <property type="evidence" value="ECO:0000318"/>
    <property type="project" value="GO_Central"/>
</dbReference>
<organism evidence="4 5">
    <name type="scientific">Gallus gallus</name>
    <name type="common">Chicken</name>
    <dbReference type="NCBI Taxonomy" id="9031"/>
    <lineage>
        <taxon>Eukaryota</taxon>
        <taxon>Metazoa</taxon>
        <taxon>Chordata</taxon>
        <taxon>Craniata</taxon>
        <taxon>Vertebrata</taxon>
        <taxon>Euteleostomi</taxon>
        <taxon>Archelosauria</taxon>
        <taxon>Archosauria</taxon>
        <taxon>Dinosauria</taxon>
        <taxon>Saurischia</taxon>
        <taxon>Theropoda</taxon>
        <taxon>Coelurosauria</taxon>
        <taxon>Aves</taxon>
        <taxon>Neognathae</taxon>
        <taxon>Galloanserae</taxon>
        <taxon>Galliformes</taxon>
        <taxon>Phasianidae</taxon>
        <taxon>Phasianinae</taxon>
        <taxon>Gallus</taxon>
    </lineage>
</organism>
<dbReference type="GO" id="GO:0005615">
    <property type="term" value="C:extracellular space"/>
    <property type="evidence" value="ECO:0000318"/>
    <property type="project" value="GO_Central"/>
</dbReference>
<evidence type="ECO:0000313" key="4">
    <source>
        <dbReference type="Ensembl" id="ENSGALP00010036782.1"/>
    </source>
</evidence>
<name>A0A8V0ZTD6_CHICK</name>
<dbReference type="InterPro" id="IPR037055">
    <property type="entry name" value="MHC_I-like_Ag-recog_sf"/>
</dbReference>
<keyword evidence="3" id="KW-1133">Transmembrane helix</keyword>
<feature type="compositionally biased region" description="Basic and acidic residues" evidence="2">
    <location>
        <begin position="1"/>
        <end position="10"/>
    </location>
</feature>
<keyword evidence="1" id="KW-0325">Glycoprotein</keyword>
<dbReference type="InterPro" id="IPR015669">
    <property type="entry name" value="Endothetial_C_recpt"/>
</dbReference>
<evidence type="ECO:0000256" key="3">
    <source>
        <dbReference type="SAM" id="Phobius"/>
    </source>
</evidence>
<dbReference type="GO" id="GO:0038023">
    <property type="term" value="F:signaling receptor activity"/>
    <property type="evidence" value="ECO:0007669"/>
    <property type="project" value="InterPro"/>
</dbReference>
<accession>A0A8V0ZTD6</accession>
<dbReference type="FunCoup" id="A0A8V0ZTD6">
    <property type="interactions" value="20"/>
</dbReference>
<dbReference type="SUPFAM" id="SSF54452">
    <property type="entry name" value="MHC antigen-recognition domain"/>
    <property type="match status" value="1"/>
</dbReference>
<dbReference type="OrthoDB" id="9441389at2759"/>
<dbReference type="PANTHER" id="PTHR15349:SF0">
    <property type="entry name" value="ENDOTHELIAL PROTEIN C RECEPTOR"/>
    <property type="match status" value="1"/>
</dbReference>
<keyword evidence="5" id="KW-1185">Reference proteome</keyword>
<dbReference type="Gene3D" id="3.30.500.10">
    <property type="entry name" value="MHC class I-like antigen recognition-like"/>
    <property type="match status" value="1"/>
</dbReference>
<evidence type="ECO:0000313" key="5">
    <source>
        <dbReference type="Proteomes" id="UP000000539"/>
    </source>
</evidence>
<keyword evidence="3" id="KW-0812">Transmembrane</keyword>
<dbReference type="AlphaFoldDB" id="A0A8V0ZTD6"/>
<reference evidence="4" key="2">
    <citation type="submission" date="2025-08" db="UniProtKB">
        <authorList>
            <consortium name="Ensembl"/>
        </authorList>
    </citation>
    <scope>IDENTIFICATION</scope>
    <source>
        <strain evidence="4">broiler</strain>
    </source>
</reference>
<reference evidence="4" key="3">
    <citation type="submission" date="2025-09" db="UniProtKB">
        <authorList>
            <consortium name="Ensembl"/>
        </authorList>
    </citation>
    <scope>IDENTIFICATION</scope>
    <source>
        <strain evidence="4">broiler</strain>
    </source>
</reference>
<proteinExistence type="predicted"/>
<dbReference type="Proteomes" id="UP000000539">
    <property type="component" value="Chromosome 9"/>
</dbReference>
<protein>
    <submittedName>
        <fullName evidence="4">Protein C receptor</fullName>
    </submittedName>
</protein>
<evidence type="ECO:0000256" key="1">
    <source>
        <dbReference type="ARBA" id="ARBA00023180"/>
    </source>
</evidence>
<dbReference type="PANTHER" id="PTHR15349">
    <property type="entry name" value="ENDOTHELIAL PROTEIN C RECEPTOR"/>
    <property type="match status" value="1"/>
</dbReference>
<feature type="transmembrane region" description="Helical" evidence="3">
    <location>
        <begin position="236"/>
        <end position="256"/>
    </location>
</feature>
<evidence type="ECO:0000256" key="2">
    <source>
        <dbReference type="SAM" id="MobiDB-lite"/>
    </source>
</evidence>
<dbReference type="Ensembl" id="ENSGALT00010060022.1">
    <property type="protein sequence ID" value="ENSGALP00010036782.1"/>
    <property type="gene ID" value="ENSGALG00010024602.1"/>
</dbReference>
<gene>
    <name evidence="4" type="primary">PROCR</name>
</gene>
<dbReference type="InterPro" id="IPR011162">
    <property type="entry name" value="MHC_I/II-like_Ag-recog"/>
</dbReference>
<dbReference type="GeneTree" id="ENSGT00390000001159"/>
<feature type="region of interest" description="Disordered" evidence="2">
    <location>
        <begin position="1"/>
        <end position="30"/>
    </location>
</feature>
<sequence length="262" mass="28761">MGETWPDSRHPPPPPPPPRPHFITAAAGPPHPVRPHPAMLRLLLLCAALGCGAGGDAAPLTFTMLQWTRVSNGNYAFWGNATLGGRLSHLLEDRNVTQVLPLEPPAGWARQQDMVANYLSYFSGIVQVFSKERPLNYTQNLHCRLGCCLFPNGTTCSFYEVSLNGTAFLTFHVPNATWKLRWPRKDPVATFAQQELMKYSETTHHLQHFLNTTCMDILWAQSPQTGKHRGRSHAPLVLGLILGVSAVVGMAVGIFLCTGGSC</sequence>
<feature type="compositionally biased region" description="Pro residues" evidence="2">
    <location>
        <begin position="11"/>
        <end position="20"/>
    </location>
</feature>